<feature type="transmembrane region" description="Helical" evidence="1">
    <location>
        <begin position="12"/>
        <end position="36"/>
    </location>
</feature>
<dbReference type="OrthoDB" id="9850372at2"/>
<feature type="transmembrane region" description="Helical" evidence="1">
    <location>
        <begin position="117"/>
        <end position="142"/>
    </location>
</feature>
<comment type="caution">
    <text evidence="2">The sequence shown here is derived from an EMBL/GenBank/DDBJ whole genome shotgun (WGS) entry which is preliminary data.</text>
</comment>
<evidence type="ECO:0000256" key="1">
    <source>
        <dbReference type="SAM" id="Phobius"/>
    </source>
</evidence>
<sequence>MTQIHSNLKFLLLKYLLITGTVTIIAIVLLILIMVGTIGESSGGLAIGLAIEPVEIFMIGLLIFCSLSIAYFIGPHAVQAISQGRNGVFIGVKSLIICWSAPCLLFSSLAALPELTWGILLSGGIVAIIPAMIIGPIVGLAMRRKIVN</sequence>
<feature type="transmembrane region" description="Helical" evidence="1">
    <location>
        <begin position="56"/>
        <end position="74"/>
    </location>
</feature>
<evidence type="ECO:0000313" key="3">
    <source>
        <dbReference type="Proteomes" id="UP000249610"/>
    </source>
</evidence>
<keyword evidence="1" id="KW-0472">Membrane</keyword>
<keyword evidence="1" id="KW-0812">Transmembrane</keyword>
<dbReference type="Proteomes" id="UP000249610">
    <property type="component" value="Unassembled WGS sequence"/>
</dbReference>
<dbReference type="AlphaFoldDB" id="A0A327P006"/>
<evidence type="ECO:0000313" key="2">
    <source>
        <dbReference type="EMBL" id="RAI84374.1"/>
    </source>
</evidence>
<reference evidence="2 3" key="1">
    <citation type="submission" date="2018-06" db="EMBL/GenBank/DDBJ databases">
        <title>Genomic Encyclopedia of Archaeal and Bacterial Type Strains, Phase II (KMG-II): from individual species to whole genera.</title>
        <authorList>
            <person name="Goeker M."/>
        </authorList>
    </citation>
    <scope>NUCLEOTIDE SEQUENCE [LARGE SCALE GENOMIC DNA]</scope>
    <source>
        <strain evidence="2 3">DSM 23446</strain>
    </source>
</reference>
<feature type="transmembrane region" description="Helical" evidence="1">
    <location>
        <begin position="86"/>
        <end position="111"/>
    </location>
</feature>
<organism evidence="2 3">
    <name type="scientific">Algoriphagus yeomjeoni</name>
    <dbReference type="NCBI Taxonomy" id="291403"/>
    <lineage>
        <taxon>Bacteria</taxon>
        <taxon>Pseudomonadati</taxon>
        <taxon>Bacteroidota</taxon>
        <taxon>Cytophagia</taxon>
        <taxon>Cytophagales</taxon>
        <taxon>Cyclobacteriaceae</taxon>
        <taxon>Algoriphagus</taxon>
    </lineage>
</organism>
<name>A0A327P006_9BACT</name>
<keyword evidence="1" id="KW-1133">Transmembrane helix</keyword>
<accession>A0A327P006</accession>
<keyword evidence="3" id="KW-1185">Reference proteome</keyword>
<proteinExistence type="predicted"/>
<protein>
    <submittedName>
        <fullName evidence="2">Uncharacterized protein</fullName>
    </submittedName>
</protein>
<gene>
    <name evidence="2" type="ORF">LV83_03997</name>
</gene>
<dbReference type="RefSeq" id="WP_111613302.1">
    <property type="nucleotide sequence ID" value="NZ_QLLK01000017.1"/>
</dbReference>
<dbReference type="EMBL" id="QLLK01000017">
    <property type="protein sequence ID" value="RAI84374.1"/>
    <property type="molecule type" value="Genomic_DNA"/>
</dbReference>